<dbReference type="EMBL" id="ASHM01056361">
    <property type="protein sequence ID" value="PNX88372.1"/>
    <property type="molecule type" value="Genomic_DNA"/>
</dbReference>
<dbReference type="GO" id="GO:0016301">
    <property type="term" value="F:kinase activity"/>
    <property type="evidence" value="ECO:0007669"/>
    <property type="project" value="UniProtKB-KW"/>
</dbReference>
<organism evidence="1 2">
    <name type="scientific">Trifolium pratense</name>
    <name type="common">Red clover</name>
    <dbReference type="NCBI Taxonomy" id="57577"/>
    <lineage>
        <taxon>Eukaryota</taxon>
        <taxon>Viridiplantae</taxon>
        <taxon>Streptophyta</taxon>
        <taxon>Embryophyta</taxon>
        <taxon>Tracheophyta</taxon>
        <taxon>Spermatophyta</taxon>
        <taxon>Magnoliopsida</taxon>
        <taxon>eudicotyledons</taxon>
        <taxon>Gunneridae</taxon>
        <taxon>Pentapetalae</taxon>
        <taxon>rosids</taxon>
        <taxon>fabids</taxon>
        <taxon>Fabales</taxon>
        <taxon>Fabaceae</taxon>
        <taxon>Papilionoideae</taxon>
        <taxon>50 kb inversion clade</taxon>
        <taxon>NPAAA clade</taxon>
        <taxon>Hologalegina</taxon>
        <taxon>IRL clade</taxon>
        <taxon>Trifolieae</taxon>
        <taxon>Trifolium</taxon>
    </lineage>
</organism>
<reference evidence="1 2" key="2">
    <citation type="journal article" date="2017" name="Front. Plant Sci.">
        <title>Gene Classification and Mining of Molecular Markers Useful in Red Clover (Trifolium pratense) Breeding.</title>
        <authorList>
            <person name="Istvanek J."/>
            <person name="Dluhosova J."/>
            <person name="Dluhos P."/>
            <person name="Patkova L."/>
            <person name="Nedelnik J."/>
            <person name="Repkova J."/>
        </authorList>
    </citation>
    <scope>NUCLEOTIDE SEQUENCE [LARGE SCALE GENOMIC DNA]</scope>
    <source>
        <strain evidence="2">cv. Tatra</strain>
        <tissue evidence="1">Young leaves</tissue>
    </source>
</reference>
<name>A0A2K3MC71_TRIPR</name>
<keyword evidence="1" id="KW-0808">Transferase</keyword>
<reference evidence="1 2" key="1">
    <citation type="journal article" date="2014" name="Am. J. Bot.">
        <title>Genome assembly and annotation for red clover (Trifolium pratense; Fabaceae).</title>
        <authorList>
            <person name="Istvanek J."/>
            <person name="Jaros M."/>
            <person name="Krenek A."/>
            <person name="Repkova J."/>
        </authorList>
    </citation>
    <scope>NUCLEOTIDE SEQUENCE [LARGE SCALE GENOMIC DNA]</scope>
    <source>
        <strain evidence="2">cv. Tatra</strain>
        <tissue evidence="1">Young leaves</tissue>
    </source>
</reference>
<dbReference type="AlphaFoldDB" id="A0A2K3MC71"/>
<accession>A0A2K3MC71</accession>
<dbReference type="Proteomes" id="UP000236291">
    <property type="component" value="Unassembled WGS sequence"/>
</dbReference>
<comment type="caution">
    <text evidence="1">The sequence shown here is derived from an EMBL/GenBank/DDBJ whole genome shotgun (WGS) entry which is preliminary data.</text>
</comment>
<evidence type="ECO:0000313" key="1">
    <source>
        <dbReference type="EMBL" id="PNX88372.1"/>
    </source>
</evidence>
<evidence type="ECO:0000313" key="2">
    <source>
        <dbReference type="Proteomes" id="UP000236291"/>
    </source>
</evidence>
<protein>
    <submittedName>
        <fullName evidence="1">Receptor-like protein kinase</fullName>
    </submittedName>
</protein>
<sequence>MDAIIADFGTALYRKLSEDSYSHSETRKMLSTIVVGTPGYIAPGKIEYIADSYLAEAFPNSAELTKQVTTRFLLALQCTEKDLRKRLTVKYVTGLYKKDLFKLRCGEVGRA</sequence>
<proteinExistence type="predicted"/>
<gene>
    <name evidence="1" type="ORF">L195_g044475</name>
</gene>
<dbReference type="InterPro" id="IPR011009">
    <property type="entry name" value="Kinase-like_dom_sf"/>
</dbReference>
<dbReference type="ExpressionAtlas" id="A0A2K3MC71">
    <property type="expression patterns" value="baseline"/>
</dbReference>
<keyword evidence="1" id="KW-0675">Receptor</keyword>
<keyword evidence="1" id="KW-0418">Kinase</keyword>
<dbReference type="SUPFAM" id="SSF56112">
    <property type="entry name" value="Protein kinase-like (PK-like)"/>
    <property type="match status" value="1"/>
</dbReference>